<dbReference type="InterPro" id="IPR008920">
    <property type="entry name" value="TF_FadR/GntR_C"/>
</dbReference>
<proteinExistence type="predicted"/>
<dbReference type="Pfam" id="PF07729">
    <property type="entry name" value="FCD"/>
    <property type="match status" value="1"/>
</dbReference>
<dbReference type="EMBL" id="BMWE01000002">
    <property type="protein sequence ID" value="GGY06437.1"/>
    <property type="molecule type" value="Genomic_DNA"/>
</dbReference>
<keyword evidence="6" id="KW-1185">Reference proteome</keyword>
<evidence type="ECO:0000259" key="4">
    <source>
        <dbReference type="Pfam" id="PF07729"/>
    </source>
</evidence>
<dbReference type="Gene3D" id="1.20.120.530">
    <property type="entry name" value="GntR ligand-binding domain-like"/>
    <property type="match status" value="1"/>
</dbReference>
<evidence type="ECO:0000256" key="1">
    <source>
        <dbReference type="ARBA" id="ARBA00023015"/>
    </source>
</evidence>
<keyword evidence="2" id="KW-0238">DNA-binding</keyword>
<accession>A0ABQ2Z918</accession>
<keyword evidence="1" id="KW-0805">Transcription regulation</keyword>
<comment type="caution">
    <text evidence="5">The sequence shown here is derived from an EMBL/GenBank/DDBJ whole genome shotgun (WGS) entry which is preliminary data.</text>
</comment>
<keyword evidence="3" id="KW-0804">Transcription</keyword>
<dbReference type="SUPFAM" id="SSF48008">
    <property type="entry name" value="GntR ligand-binding domain-like"/>
    <property type="match status" value="1"/>
</dbReference>
<organism evidence="5 6">
    <name type="scientific">Streptomyces djakartensis</name>
    <dbReference type="NCBI Taxonomy" id="68193"/>
    <lineage>
        <taxon>Bacteria</taxon>
        <taxon>Bacillati</taxon>
        <taxon>Actinomycetota</taxon>
        <taxon>Actinomycetes</taxon>
        <taxon>Kitasatosporales</taxon>
        <taxon>Streptomycetaceae</taxon>
        <taxon>Streptomyces</taxon>
    </lineage>
</organism>
<evidence type="ECO:0000313" key="5">
    <source>
        <dbReference type="EMBL" id="GGY06437.1"/>
    </source>
</evidence>
<dbReference type="Proteomes" id="UP000653308">
    <property type="component" value="Unassembled WGS sequence"/>
</dbReference>
<dbReference type="InterPro" id="IPR011711">
    <property type="entry name" value="GntR_C"/>
</dbReference>
<name>A0ABQ2Z918_9ACTN</name>
<dbReference type="RefSeq" id="WP_229864040.1">
    <property type="nucleotide sequence ID" value="NZ_BMWE01000002.1"/>
</dbReference>
<evidence type="ECO:0000256" key="3">
    <source>
        <dbReference type="ARBA" id="ARBA00023163"/>
    </source>
</evidence>
<evidence type="ECO:0000256" key="2">
    <source>
        <dbReference type="ARBA" id="ARBA00023125"/>
    </source>
</evidence>
<sequence length="106" mass="11492">MGPSPSWAGIAADDRFHAVPIAAADNPVLSRIVEQLHPQIHRILYRTFSTLLGGRNTIEHHDQLVDVCAGGDALAAAELSAQHWSELGGHIKQLFDTNQFTEDALA</sequence>
<gene>
    <name evidence="5" type="ORF">GCM10010384_08380</name>
</gene>
<evidence type="ECO:0000313" key="6">
    <source>
        <dbReference type="Proteomes" id="UP000653308"/>
    </source>
</evidence>
<feature type="domain" description="GntR C-terminal" evidence="4">
    <location>
        <begin position="10"/>
        <end position="84"/>
    </location>
</feature>
<protein>
    <recommendedName>
        <fullName evidence="4">GntR C-terminal domain-containing protein</fullName>
    </recommendedName>
</protein>
<reference evidence="6" key="1">
    <citation type="journal article" date="2019" name="Int. J. Syst. Evol. Microbiol.">
        <title>The Global Catalogue of Microorganisms (GCM) 10K type strain sequencing project: providing services to taxonomists for standard genome sequencing and annotation.</title>
        <authorList>
            <consortium name="The Broad Institute Genomics Platform"/>
            <consortium name="The Broad Institute Genome Sequencing Center for Infectious Disease"/>
            <person name="Wu L."/>
            <person name="Ma J."/>
        </authorList>
    </citation>
    <scope>NUCLEOTIDE SEQUENCE [LARGE SCALE GENOMIC DNA]</scope>
    <source>
        <strain evidence="6">JCM 4957</strain>
    </source>
</reference>